<gene>
    <name evidence="2" type="ORF">BJL90_01540</name>
    <name evidence="3" type="ORF">CLFO_35440</name>
</gene>
<name>A0AAC9RQJ5_9CLOT</name>
<sequence>MFRSIKTILLFIIIFITASGMPLYADTSALSFSLPFTGSSKEITSFDTSITMLSSSHPRLQVSLTANEKLLPLQFNEGHPVEVFLYSEEKLIKNVAVEEVSIQHGKITTLEMDFPQSFLDLPNGDYAFQVTLNVENLQAPITSTMLAVTYDSAFTYVKAPSVIDGNQTSLTLYFPDNNMDNLIPITRLIPYTRTPLRATIDELIKGPNPALGLPDVSPIPPVQRLSLNRKIANVYLPKDIGVYDEYASSAIIAVNSFVNSLTAIDGVDGVQFYFNNRILADGFHGMVMNEPISAPKGLQLYAGYRTTTNRILLTPLNSSIEDHSIETIFNALKYSDNPLLYNYTLQPPVPEDVMLLDYSIDGNTLRLKFNDAFAMEDAPRNLMIDAIVYTFTSLEGIDAIEFQVENLSSTLSNSSEALILNKPFFPSSYINPEI</sequence>
<dbReference type="KEGG" id="cfm:BJL90_01540"/>
<dbReference type="EMBL" id="CP020559">
    <property type="protein sequence ID" value="ARE89138.1"/>
    <property type="molecule type" value="Genomic_DNA"/>
</dbReference>
<evidence type="ECO:0000313" key="4">
    <source>
        <dbReference type="Proteomes" id="UP000177894"/>
    </source>
</evidence>
<reference evidence="2 4" key="1">
    <citation type="submission" date="2016-10" db="EMBL/GenBank/DDBJ databases">
        <title>Complete Genome Sequence of Acetogen Clostridium formicoaceticum ATCC 27076.</title>
        <authorList>
            <person name="Bao T."/>
            <person name="Cheng C."/>
            <person name="Zhao J."/>
            <person name="Yang S.-T."/>
            <person name="Wang J."/>
            <person name="Wang M."/>
        </authorList>
    </citation>
    <scope>NUCLEOTIDE SEQUENCE [LARGE SCALE GENOMIC DNA]</scope>
    <source>
        <strain evidence="2 4">ATCC 27076</strain>
    </source>
</reference>
<evidence type="ECO:0000313" key="2">
    <source>
        <dbReference type="EMBL" id="AOY74751.1"/>
    </source>
</evidence>
<reference evidence="3 5" key="2">
    <citation type="submission" date="2017-03" db="EMBL/GenBank/DDBJ databases">
        <title>Complete sequence of Clostridium formicaceticum DSM 92.</title>
        <authorList>
            <person name="Poehlein A."/>
            <person name="Karl M."/>
            <person name="Bengelsdorf F.R."/>
            <person name="Duerre P."/>
            <person name="Daniel R."/>
        </authorList>
    </citation>
    <scope>NUCLEOTIDE SEQUENCE [LARGE SCALE GENOMIC DNA]</scope>
    <source>
        <strain evidence="3 5">DSM 92</strain>
    </source>
</reference>
<dbReference type="AlphaFoldDB" id="A0AAC9RQJ5"/>
<dbReference type="EMBL" id="CP017603">
    <property type="protein sequence ID" value="AOY74751.1"/>
    <property type="molecule type" value="Genomic_DNA"/>
</dbReference>
<evidence type="ECO:0000259" key="1">
    <source>
        <dbReference type="SMART" id="SM00909"/>
    </source>
</evidence>
<evidence type="ECO:0000313" key="5">
    <source>
        <dbReference type="Proteomes" id="UP000192478"/>
    </source>
</evidence>
<dbReference type="RefSeq" id="WP_070963678.1">
    <property type="nucleotide sequence ID" value="NZ_CP017603.1"/>
</dbReference>
<keyword evidence="4" id="KW-1185">Reference proteome</keyword>
<feature type="domain" description="GerMN" evidence="1">
    <location>
        <begin position="196"/>
        <end position="283"/>
    </location>
</feature>
<accession>A0AAC9RQJ5</accession>
<dbReference type="Proteomes" id="UP000192478">
    <property type="component" value="Chromosome"/>
</dbReference>
<proteinExistence type="predicted"/>
<dbReference type="Pfam" id="PF10646">
    <property type="entry name" value="Germane"/>
    <property type="match status" value="2"/>
</dbReference>
<feature type="domain" description="GerMN" evidence="1">
    <location>
        <begin position="325"/>
        <end position="412"/>
    </location>
</feature>
<evidence type="ECO:0000313" key="3">
    <source>
        <dbReference type="EMBL" id="ARE89138.1"/>
    </source>
</evidence>
<protein>
    <submittedName>
        <fullName evidence="3">Sporulation and spore germination</fullName>
    </submittedName>
</protein>
<dbReference type="InterPro" id="IPR019606">
    <property type="entry name" value="GerMN"/>
</dbReference>
<dbReference type="SMART" id="SM00909">
    <property type="entry name" value="Germane"/>
    <property type="match status" value="2"/>
</dbReference>
<dbReference type="Proteomes" id="UP000177894">
    <property type="component" value="Chromosome"/>
</dbReference>
<organism evidence="3 5">
    <name type="scientific">Clostridium formicaceticum</name>
    <dbReference type="NCBI Taxonomy" id="1497"/>
    <lineage>
        <taxon>Bacteria</taxon>
        <taxon>Bacillati</taxon>
        <taxon>Bacillota</taxon>
        <taxon>Clostridia</taxon>
        <taxon>Eubacteriales</taxon>
        <taxon>Clostridiaceae</taxon>
        <taxon>Clostridium</taxon>
    </lineage>
</organism>